<evidence type="ECO:0000313" key="2">
    <source>
        <dbReference type="EMBL" id="UOK69687.1"/>
    </source>
</evidence>
<evidence type="ECO:0000313" key="3">
    <source>
        <dbReference type="Proteomes" id="UP000831684"/>
    </source>
</evidence>
<feature type="signal peptide" evidence="1">
    <location>
        <begin position="1"/>
        <end position="23"/>
    </location>
</feature>
<reference evidence="2" key="1">
    <citation type="submission" date="2021-09" db="EMBL/GenBank/DDBJ databases">
        <title>Network and meta-omics reveal the key degrader and cooperation patterns in an efficient 1,4-dioxane-degrading microbial community.</title>
        <authorList>
            <person name="Dai C."/>
        </authorList>
    </citation>
    <scope>NUCLEOTIDE SEQUENCE</scope>
    <source>
        <strain evidence="2">ZM13</strain>
    </source>
</reference>
<dbReference type="Pfam" id="PF11684">
    <property type="entry name" value="DUF3280"/>
    <property type="match status" value="1"/>
</dbReference>
<dbReference type="KEGG" id="apol:K9D25_13090"/>
<evidence type="ECO:0000256" key="1">
    <source>
        <dbReference type="SAM" id="SignalP"/>
    </source>
</evidence>
<organism evidence="2 3">
    <name type="scientific">Ancylobacter polymorphus</name>
    <dbReference type="NCBI Taxonomy" id="223390"/>
    <lineage>
        <taxon>Bacteria</taxon>
        <taxon>Pseudomonadati</taxon>
        <taxon>Pseudomonadota</taxon>
        <taxon>Alphaproteobacteria</taxon>
        <taxon>Hyphomicrobiales</taxon>
        <taxon>Xanthobacteraceae</taxon>
        <taxon>Ancylobacter</taxon>
    </lineage>
</organism>
<dbReference type="AlphaFoldDB" id="A0A9E6ZT57"/>
<sequence length="171" mass="18000">MPVSRRAPRLWIAVLSLAVVSLAAPNSGAAAPELVAVADIGFTDSSGEPADQRAAHETRRIALTQEVRGGIGQDGKLRSLPLGCDGACRLDAEGVEALRQRARAEGARLLLVGSVHKMSTLVLSMRVAVLDAATGKLLFERLLSFRGDNDAGWQHAGDYVAREVAQALPPA</sequence>
<gene>
    <name evidence="2" type="ORF">K9D25_13090</name>
</gene>
<dbReference type="Proteomes" id="UP000831684">
    <property type="component" value="Chromosome"/>
</dbReference>
<dbReference type="EMBL" id="CP083239">
    <property type="protein sequence ID" value="UOK69687.1"/>
    <property type="molecule type" value="Genomic_DNA"/>
</dbReference>
<proteinExistence type="predicted"/>
<name>A0A9E6ZT57_9HYPH</name>
<keyword evidence="1" id="KW-0732">Signal</keyword>
<feature type="chain" id="PRO_5038615168" evidence="1">
    <location>
        <begin position="24"/>
        <end position="171"/>
    </location>
</feature>
<dbReference type="InterPro" id="IPR021698">
    <property type="entry name" value="DUF3280"/>
</dbReference>
<accession>A0A9E6ZT57</accession>
<dbReference type="RefSeq" id="WP_244375817.1">
    <property type="nucleotide sequence ID" value="NZ_CP083239.1"/>
</dbReference>
<protein>
    <submittedName>
        <fullName evidence="2">DUF3280 domain-containing protein</fullName>
    </submittedName>
</protein>